<name>A0A392SYZ8_9FABA</name>
<feature type="non-terminal residue" evidence="1">
    <location>
        <position position="1"/>
    </location>
</feature>
<comment type="caution">
    <text evidence="1">The sequence shown here is derived from an EMBL/GenBank/DDBJ whole genome shotgun (WGS) entry which is preliminary data.</text>
</comment>
<dbReference type="Proteomes" id="UP000265520">
    <property type="component" value="Unassembled WGS sequence"/>
</dbReference>
<proteinExistence type="predicted"/>
<sequence>GVMSGACPPHHRCPDRCRCLYDGFAALLLCLHEIFTVCGGFVSISTTSHTVVVVDGFTVSVSRSLLLSRKVEGDGGAAILGLGLG</sequence>
<accession>A0A392SYZ8</accession>
<evidence type="ECO:0000313" key="1">
    <source>
        <dbReference type="EMBL" id="MCI53080.1"/>
    </source>
</evidence>
<evidence type="ECO:0000313" key="2">
    <source>
        <dbReference type="Proteomes" id="UP000265520"/>
    </source>
</evidence>
<organism evidence="1 2">
    <name type="scientific">Trifolium medium</name>
    <dbReference type="NCBI Taxonomy" id="97028"/>
    <lineage>
        <taxon>Eukaryota</taxon>
        <taxon>Viridiplantae</taxon>
        <taxon>Streptophyta</taxon>
        <taxon>Embryophyta</taxon>
        <taxon>Tracheophyta</taxon>
        <taxon>Spermatophyta</taxon>
        <taxon>Magnoliopsida</taxon>
        <taxon>eudicotyledons</taxon>
        <taxon>Gunneridae</taxon>
        <taxon>Pentapetalae</taxon>
        <taxon>rosids</taxon>
        <taxon>fabids</taxon>
        <taxon>Fabales</taxon>
        <taxon>Fabaceae</taxon>
        <taxon>Papilionoideae</taxon>
        <taxon>50 kb inversion clade</taxon>
        <taxon>NPAAA clade</taxon>
        <taxon>Hologalegina</taxon>
        <taxon>IRL clade</taxon>
        <taxon>Trifolieae</taxon>
        <taxon>Trifolium</taxon>
    </lineage>
</organism>
<protein>
    <submittedName>
        <fullName evidence="1">Uncharacterized protein</fullName>
    </submittedName>
</protein>
<reference evidence="1 2" key="1">
    <citation type="journal article" date="2018" name="Front. Plant Sci.">
        <title>Red Clover (Trifolium pratense) and Zigzag Clover (T. medium) - A Picture of Genomic Similarities and Differences.</title>
        <authorList>
            <person name="Dluhosova J."/>
            <person name="Istvanek J."/>
            <person name="Nedelnik J."/>
            <person name="Repkova J."/>
        </authorList>
    </citation>
    <scope>NUCLEOTIDE SEQUENCE [LARGE SCALE GENOMIC DNA]</scope>
    <source>
        <strain evidence="2">cv. 10/8</strain>
        <tissue evidence="1">Leaf</tissue>
    </source>
</reference>
<dbReference type="EMBL" id="LXQA010457477">
    <property type="protein sequence ID" value="MCI53080.1"/>
    <property type="molecule type" value="Genomic_DNA"/>
</dbReference>
<keyword evidence="2" id="KW-1185">Reference proteome</keyword>
<dbReference type="AlphaFoldDB" id="A0A392SYZ8"/>